<name>A0ABU7QA46_9ACTN</name>
<dbReference type="EMBL" id="JAZBJO010000045">
    <property type="protein sequence ID" value="MEE4598266.1"/>
    <property type="molecule type" value="Genomic_DNA"/>
</dbReference>
<accession>A0ABU7QA46</accession>
<proteinExistence type="predicted"/>
<comment type="caution">
    <text evidence="1">The sequence shown here is derived from an EMBL/GenBank/DDBJ whole genome shotgun (WGS) entry which is preliminary data.</text>
</comment>
<evidence type="ECO:0000313" key="1">
    <source>
        <dbReference type="EMBL" id="MEE4598266.1"/>
    </source>
</evidence>
<protein>
    <submittedName>
        <fullName evidence="1">Uncharacterized protein</fullName>
    </submittedName>
</protein>
<dbReference type="RefSeq" id="WP_330815505.1">
    <property type="nucleotide sequence ID" value="NZ_JAZBJO010000045.1"/>
</dbReference>
<dbReference type="Proteomes" id="UP001354709">
    <property type="component" value="Unassembled WGS sequence"/>
</dbReference>
<reference evidence="1 2" key="1">
    <citation type="submission" date="2023-11" db="EMBL/GenBank/DDBJ databases">
        <title>30 novel species of actinomycetes from the DSMZ collection.</title>
        <authorList>
            <person name="Nouioui I."/>
        </authorList>
    </citation>
    <scope>NUCLEOTIDE SEQUENCE [LARGE SCALE GENOMIC DNA]</scope>
    <source>
        <strain evidence="1 2">DSM 41524</strain>
    </source>
</reference>
<gene>
    <name evidence="1" type="ORF">V2J94_41595</name>
</gene>
<keyword evidence="2" id="KW-1185">Reference proteome</keyword>
<organism evidence="1 2">
    <name type="scientific">Streptomyces asiaticus subsp. ignotus</name>
    <dbReference type="NCBI Taxonomy" id="3098222"/>
    <lineage>
        <taxon>Bacteria</taxon>
        <taxon>Bacillati</taxon>
        <taxon>Actinomycetota</taxon>
        <taxon>Actinomycetes</taxon>
        <taxon>Kitasatosporales</taxon>
        <taxon>Streptomycetaceae</taxon>
        <taxon>Streptomyces</taxon>
        <taxon>Streptomyces violaceusniger group</taxon>
    </lineage>
</organism>
<sequence>MTRRTGRTGADTRCPSCRAPILRQLVEVLAVTADLTPLTPAEQDKARGPNRLIWCLLQRPHSPPRLRWITAWHPPNCPHPHVADHQCTGPTRQAPLF</sequence>
<evidence type="ECO:0000313" key="2">
    <source>
        <dbReference type="Proteomes" id="UP001354709"/>
    </source>
</evidence>